<sequence length="299" mass="31641">MRVRVLGSAAGGGVPQWNCACAQCTRARRQGAGAWRGQDALAVAGSEGWFLVNVSPDVRAQVLATPELAPGPGRRQTPLRGVLLTDAELDHTLGIAALREGSALDVHASPVVLRALTEGFPVRTLLAGYGGLRWHAVLPGQPIRLAAELTATPIALGHKRPRYAAALPAGPEWVLAYRFHDTSTGGVLVYAPGLAEWSPAFDAAVAGADWVILDGTFWRDEELAHSTGERTAATARQMGHLPIGGEHGSLRRLAHHPSVRFCYTHLNNTNPVLDAAGPERAQLTEAGAQLAEDGQLLTL</sequence>
<keyword evidence="9" id="KW-1185">Reference proteome</keyword>
<name>A0AAE3GB83_9PSEU</name>
<evidence type="ECO:0000256" key="3">
    <source>
        <dbReference type="ARBA" id="ARBA00015084"/>
    </source>
</evidence>
<evidence type="ECO:0000256" key="6">
    <source>
        <dbReference type="HAMAP-Rule" id="MF_00653"/>
    </source>
</evidence>
<evidence type="ECO:0000256" key="1">
    <source>
        <dbReference type="ARBA" id="ARBA00004886"/>
    </source>
</evidence>
<comment type="function">
    <text evidence="6">May be involved in the transport of PQQ or its precursor to the periplasm.</text>
</comment>
<dbReference type="GO" id="GO:0018189">
    <property type="term" value="P:pyrroloquinoline quinone biosynthetic process"/>
    <property type="evidence" value="ECO:0007669"/>
    <property type="project" value="UniProtKB-UniRule"/>
</dbReference>
<feature type="domain" description="Metallo-beta-lactamase" evidence="7">
    <location>
        <begin position="49"/>
        <end position="265"/>
    </location>
</feature>
<keyword evidence="5 6" id="KW-0884">PQQ biosynthesis</keyword>
<reference evidence="8" key="1">
    <citation type="submission" date="2022-06" db="EMBL/GenBank/DDBJ databases">
        <title>Genomic Encyclopedia of Archaeal and Bacterial Type Strains, Phase II (KMG-II): from individual species to whole genera.</title>
        <authorList>
            <person name="Goeker M."/>
        </authorList>
    </citation>
    <scope>NUCLEOTIDE SEQUENCE</scope>
    <source>
        <strain evidence="8">DSM 43935</strain>
    </source>
</reference>
<evidence type="ECO:0000313" key="9">
    <source>
        <dbReference type="Proteomes" id="UP001206128"/>
    </source>
</evidence>
<dbReference type="SUPFAM" id="SSF56281">
    <property type="entry name" value="Metallo-hydrolase/oxidoreductase"/>
    <property type="match status" value="1"/>
</dbReference>
<protein>
    <recommendedName>
        <fullName evidence="3 6">Coenzyme PQQ synthesis protein B</fullName>
    </recommendedName>
    <alternativeName>
        <fullName evidence="6">Pyrroloquinoline quinone biosynthesis protein B</fullName>
    </alternativeName>
</protein>
<comment type="caution">
    <text evidence="8">The sequence shown here is derived from an EMBL/GenBank/DDBJ whole genome shotgun (WGS) entry which is preliminary data.</text>
</comment>
<gene>
    <name evidence="6" type="primary">pqqB</name>
    <name evidence="8" type="ORF">LX83_000937</name>
</gene>
<comment type="similarity">
    <text evidence="2 6">Belongs to the PqqB family.</text>
</comment>
<dbReference type="InterPro" id="IPR011842">
    <property type="entry name" value="PQQ_synth_PqqB"/>
</dbReference>
<organism evidence="8 9">
    <name type="scientific">Goodfellowiella coeruleoviolacea</name>
    <dbReference type="NCBI Taxonomy" id="334858"/>
    <lineage>
        <taxon>Bacteria</taxon>
        <taxon>Bacillati</taxon>
        <taxon>Actinomycetota</taxon>
        <taxon>Actinomycetes</taxon>
        <taxon>Pseudonocardiales</taxon>
        <taxon>Pseudonocardiaceae</taxon>
        <taxon>Goodfellowiella</taxon>
    </lineage>
</organism>
<evidence type="ECO:0000313" key="8">
    <source>
        <dbReference type="EMBL" id="MCP2164097.1"/>
    </source>
</evidence>
<dbReference type="InterPro" id="IPR036866">
    <property type="entry name" value="RibonucZ/Hydroxyglut_hydro"/>
</dbReference>
<proteinExistence type="inferred from homology"/>
<accession>A0AAE3GB83</accession>
<dbReference type="Pfam" id="PF12706">
    <property type="entry name" value="Lactamase_B_2"/>
    <property type="match status" value="1"/>
</dbReference>
<dbReference type="Proteomes" id="UP001206128">
    <property type="component" value="Unassembled WGS sequence"/>
</dbReference>
<evidence type="ECO:0000256" key="5">
    <source>
        <dbReference type="ARBA" id="ARBA00022905"/>
    </source>
</evidence>
<evidence type="ECO:0000256" key="4">
    <source>
        <dbReference type="ARBA" id="ARBA00022448"/>
    </source>
</evidence>
<evidence type="ECO:0000256" key="2">
    <source>
        <dbReference type="ARBA" id="ARBA00008481"/>
    </source>
</evidence>
<dbReference type="PANTHER" id="PTHR42663">
    <property type="entry name" value="HYDROLASE C777.06C-RELATED-RELATED"/>
    <property type="match status" value="1"/>
</dbReference>
<keyword evidence="4 6" id="KW-0813">Transport</keyword>
<dbReference type="AlphaFoldDB" id="A0AAE3GB83"/>
<dbReference type="NCBIfam" id="TIGR02108">
    <property type="entry name" value="PQQ_syn_pqqB"/>
    <property type="match status" value="1"/>
</dbReference>
<comment type="pathway">
    <text evidence="1 6">Cofactor biosynthesis; pyrroloquinoline quinone biosynthesis.</text>
</comment>
<dbReference type="HAMAP" id="MF_00653">
    <property type="entry name" value="PQQ_syn_PqqB"/>
    <property type="match status" value="1"/>
</dbReference>
<dbReference type="Gene3D" id="3.60.15.10">
    <property type="entry name" value="Ribonuclease Z/Hydroxyacylglutathione hydrolase-like"/>
    <property type="match status" value="1"/>
</dbReference>
<evidence type="ECO:0000259" key="7">
    <source>
        <dbReference type="Pfam" id="PF12706"/>
    </source>
</evidence>
<dbReference type="InterPro" id="IPR001279">
    <property type="entry name" value="Metallo-B-lactamas"/>
</dbReference>
<dbReference type="EMBL" id="JAMTCK010000002">
    <property type="protein sequence ID" value="MCP2164097.1"/>
    <property type="molecule type" value="Genomic_DNA"/>
</dbReference>
<dbReference type="PANTHER" id="PTHR42663:SF7">
    <property type="entry name" value="COENZYME PQQ SYNTHESIS PROTEIN B"/>
    <property type="match status" value="1"/>
</dbReference>